<dbReference type="InterPro" id="IPR033133">
    <property type="entry name" value="PUM-HD"/>
</dbReference>
<dbReference type="InterPro" id="IPR011989">
    <property type="entry name" value="ARM-like"/>
</dbReference>
<evidence type="ECO:0000313" key="6">
    <source>
        <dbReference type="Proteomes" id="UP000604046"/>
    </source>
</evidence>
<proteinExistence type="predicted"/>
<dbReference type="Proteomes" id="UP000604046">
    <property type="component" value="Unassembled WGS sequence"/>
</dbReference>
<dbReference type="PROSITE" id="PS50303">
    <property type="entry name" value="PUM_HD"/>
    <property type="match status" value="1"/>
</dbReference>
<feature type="repeat" description="Pumilio" evidence="2">
    <location>
        <begin position="73"/>
        <end position="108"/>
    </location>
</feature>
<dbReference type="SUPFAM" id="SSF48371">
    <property type="entry name" value="ARM repeat"/>
    <property type="match status" value="1"/>
</dbReference>
<dbReference type="EMBL" id="CAJNDS010000396">
    <property type="protein sequence ID" value="CAE7201648.1"/>
    <property type="molecule type" value="Genomic_DNA"/>
</dbReference>
<dbReference type="PANTHER" id="PTHR12537">
    <property type="entry name" value="RNA BINDING PROTEIN PUMILIO-RELATED"/>
    <property type="match status" value="1"/>
</dbReference>
<feature type="repeat" description="Pumilio" evidence="2">
    <location>
        <begin position="35"/>
        <end position="72"/>
    </location>
</feature>
<dbReference type="Pfam" id="PF00806">
    <property type="entry name" value="PUF"/>
    <property type="match status" value="2"/>
</dbReference>
<dbReference type="InterPro" id="IPR016024">
    <property type="entry name" value="ARM-type_fold"/>
</dbReference>
<dbReference type="AlphaFoldDB" id="A0A812JA44"/>
<feature type="compositionally biased region" description="Polar residues" evidence="3">
    <location>
        <begin position="212"/>
        <end position="228"/>
    </location>
</feature>
<dbReference type="InterPro" id="IPR001313">
    <property type="entry name" value="Pumilio_RNA-bd_rpt"/>
</dbReference>
<evidence type="ECO:0000313" key="5">
    <source>
        <dbReference type="EMBL" id="CAE7201648.1"/>
    </source>
</evidence>
<dbReference type="PROSITE" id="PS50302">
    <property type="entry name" value="PUM"/>
    <property type="match status" value="2"/>
</dbReference>
<evidence type="ECO:0000256" key="2">
    <source>
        <dbReference type="PROSITE-ProRule" id="PRU00317"/>
    </source>
</evidence>
<evidence type="ECO:0000256" key="1">
    <source>
        <dbReference type="ARBA" id="ARBA00022737"/>
    </source>
</evidence>
<protein>
    <submittedName>
        <fullName evidence="5">APUM5 protein</fullName>
    </submittedName>
</protein>
<keyword evidence="6" id="KW-1185">Reference proteome</keyword>
<evidence type="ECO:0000256" key="3">
    <source>
        <dbReference type="SAM" id="MobiDB-lite"/>
    </source>
</evidence>
<comment type="caution">
    <text evidence="5">The sequence shown here is derived from an EMBL/GenBank/DDBJ whole genome shotgun (WGS) entry which is preliminary data.</text>
</comment>
<sequence>MAMSWKLDLLLRLVSRDDLARMLLAEHKKRVSWADIEDVSGITKLSTDPYGNHVIRRILEHGNVEQKRTIVNEVCAHVHELGKDQHGSKVVETCFEAANTGEHAAFLKVERQCLMRAVLGPAPKDRSQFAQLINDRFGKHVGKSVVLYSRPEEMNVLRRLMASSPGNKAAITSLLEMLEQPQQAQQSVYRDKRGGDPSEKEVQHEPEDSEGARSQSVDPATNGNSMNKFTHLDCSISFTQQI</sequence>
<reference evidence="5" key="1">
    <citation type="submission" date="2021-02" db="EMBL/GenBank/DDBJ databases">
        <authorList>
            <person name="Dougan E. K."/>
            <person name="Rhodes N."/>
            <person name="Thang M."/>
            <person name="Chan C."/>
        </authorList>
    </citation>
    <scope>NUCLEOTIDE SEQUENCE</scope>
</reference>
<evidence type="ECO:0000259" key="4">
    <source>
        <dbReference type="PROSITE" id="PS50303"/>
    </source>
</evidence>
<dbReference type="GO" id="GO:0005737">
    <property type="term" value="C:cytoplasm"/>
    <property type="evidence" value="ECO:0007669"/>
    <property type="project" value="TreeGrafter"/>
</dbReference>
<name>A0A812JA44_9DINO</name>
<organism evidence="5 6">
    <name type="scientific">Symbiodinium natans</name>
    <dbReference type="NCBI Taxonomy" id="878477"/>
    <lineage>
        <taxon>Eukaryota</taxon>
        <taxon>Sar</taxon>
        <taxon>Alveolata</taxon>
        <taxon>Dinophyceae</taxon>
        <taxon>Suessiales</taxon>
        <taxon>Symbiodiniaceae</taxon>
        <taxon>Symbiodinium</taxon>
    </lineage>
</organism>
<feature type="domain" description="PUM-HD" evidence="4">
    <location>
        <begin position="1"/>
        <end position="195"/>
    </location>
</feature>
<feature type="compositionally biased region" description="Basic and acidic residues" evidence="3">
    <location>
        <begin position="189"/>
        <end position="206"/>
    </location>
</feature>
<dbReference type="GO" id="GO:0003729">
    <property type="term" value="F:mRNA binding"/>
    <property type="evidence" value="ECO:0007669"/>
    <property type="project" value="TreeGrafter"/>
</dbReference>
<gene>
    <name evidence="5" type="primary">APUM5</name>
    <name evidence="5" type="ORF">SNAT2548_LOCUS6054</name>
</gene>
<accession>A0A812JA44</accession>
<dbReference type="Gene3D" id="1.25.10.10">
    <property type="entry name" value="Leucine-rich Repeat Variant"/>
    <property type="match status" value="1"/>
</dbReference>
<dbReference type="GO" id="GO:0010608">
    <property type="term" value="P:post-transcriptional regulation of gene expression"/>
    <property type="evidence" value="ECO:0007669"/>
    <property type="project" value="TreeGrafter"/>
</dbReference>
<keyword evidence="1" id="KW-0677">Repeat</keyword>
<dbReference type="SMART" id="SM00025">
    <property type="entry name" value="Pumilio"/>
    <property type="match status" value="3"/>
</dbReference>
<feature type="region of interest" description="Disordered" evidence="3">
    <location>
        <begin position="181"/>
        <end position="229"/>
    </location>
</feature>